<reference evidence="2 3" key="1">
    <citation type="submission" date="2020-04" db="EMBL/GenBank/DDBJ databases">
        <title>Genome sequence of Altibacter aquimarinus strain ALE3EI.</title>
        <authorList>
            <person name="Oh H.-M."/>
            <person name="Jang D."/>
        </authorList>
    </citation>
    <scope>NUCLEOTIDE SEQUENCE [LARGE SCALE GENOMIC DNA]</scope>
    <source>
        <strain evidence="2 3">ALE3EI</strain>
    </source>
</reference>
<feature type="chain" id="PRO_5028900834" description="DUF4270 domain-containing protein" evidence="1">
    <location>
        <begin position="25"/>
        <end position="518"/>
    </location>
</feature>
<dbReference type="KEGG" id="alti:ALE3EI_0707"/>
<accession>A0A7G8PSG8</accession>
<gene>
    <name evidence="2" type="ORF">ALE3EI_0707</name>
</gene>
<organism evidence="2 3">
    <name type="scientific">Constantimarinum furrinae</name>
    <dbReference type="NCBI Taxonomy" id="2562285"/>
    <lineage>
        <taxon>Bacteria</taxon>
        <taxon>Pseudomonadati</taxon>
        <taxon>Bacteroidota</taxon>
        <taxon>Flavobacteriia</taxon>
        <taxon>Flavobacteriales</taxon>
        <taxon>Flavobacteriaceae</taxon>
        <taxon>Altibacter/Constantimarinum group</taxon>
        <taxon>Constantimarinum</taxon>
    </lineage>
</organism>
<evidence type="ECO:0000313" key="2">
    <source>
        <dbReference type="EMBL" id="QNJ97284.1"/>
    </source>
</evidence>
<keyword evidence="3" id="KW-1185">Reference proteome</keyword>
<evidence type="ECO:0000256" key="1">
    <source>
        <dbReference type="SAM" id="SignalP"/>
    </source>
</evidence>
<dbReference type="PROSITE" id="PS51257">
    <property type="entry name" value="PROKAR_LIPOPROTEIN"/>
    <property type="match status" value="1"/>
</dbReference>
<feature type="signal peptide" evidence="1">
    <location>
        <begin position="1"/>
        <end position="24"/>
    </location>
</feature>
<name>A0A7G8PSG8_9FLAO</name>
<dbReference type="Proteomes" id="UP000515514">
    <property type="component" value="Chromosome"/>
</dbReference>
<proteinExistence type="predicted"/>
<dbReference type="RefSeq" id="WP_186990914.1">
    <property type="nucleotide sequence ID" value="NZ_CP052909.1"/>
</dbReference>
<dbReference type="EMBL" id="CP052909">
    <property type="protein sequence ID" value="QNJ97284.1"/>
    <property type="molecule type" value="Genomic_DNA"/>
</dbReference>
<evidence type="ECO:0000313" key="3">
    <source>
        <dbReference type="Proteomes" id="UP000515514"/>
    </source>
</evidence>
<protein>
    <recommendedName>
        <fullName evidence="4">DUF4270 domain-containing protein</fullName>
    </recommendedName>
</protein>
<dbReference type="AlphaFoldDB" id="A0A7G8PSG8"/>
<evidence type="ECO:0008006" key="4">
    <source>
        <dbReference type="Google" id="ProtNLM"/>
    </source>
</evidence>
<sequence>MKFKNTLPVLLAILVAIIGFTSCEEDFNTIGSEIIGDQNINAQLDESGTVIAYSHKLTPVQTNGLPVYQLGIYNDPVFGKSTVNWLSQVTLESTDPNFGDSTELEEVFLYLPYFSTEEVVDEETTYSLDSIYGNTPITIEIYESNYFLRDFDPNTGLQETQKYYSNEGPTFENFLGELLLTIEDFKPSNEKIVVVEDDPTTTEVNEEEALIPGLRVELPVEFFKEKIIDMEGSSELLNNNNFREYFRGLYFKVSSPTNDGNLFFFDAANATITLNYTFEGEDPEDRIDAALTLLFNAISVNVYENNLPTSIVSDLLNVNETEGEETLYLRGGDGIITIVELFGEDTDNDGVPEELEDLREKEWLINEANLMFYVDQNRVVGGSNEPERIIIYDINNGTLLIDYTLDITSGEEPIDAFSQHFGRLERGSDSDGDFYKMRITNHISNLINKDSTNVRLGVMVSQNVKVPDFVDLKNPDLLNIEKVPATSVVSPQGTILHGNRSSNENKRLKLQIYYTEPN</sequence>
<keyword evidence="1" id="KW-0732">Signal</keyword>
<dbReference type="Pfam" id="PF14092">
    <property type="entry name" value="DUF4270"/>
    <property type="match status" value="1"/>
</dbReference>
<dbReference type="InterPro" id="IPR025366">
    <property type="entry name" value="DUF4270"/>
</dbReference>